<protein>
    <submittedName>
        <fullName evidence="2">Uncharacterized protein</fullName>
    </submittedName>
</protein>
<proteinExistence type="predicted"/>
<evidence type="ECO:0000313" key="3">
    <source>
        <dbReference type="Proteomes" id="UP000604825"/>
    </source>
</evidence>
<feature type="compositionally biased region" description="Low complexity" evidence="1">
    <location>
        <begin position="160"/>
        <end position="171"/>
    </location>
</feature>
<feature type="compositionally biased region" description="Pro residues" evidence="1">
    <location>
        <begin position="12"/>
        <end position="35"/>
    </location>
</feature>
<reference evidence="2" key="1">
    <citation type="submission" date="2020-10" db="EMBL/GenBank/DDBJ databases">
        <authorList>
            <person name="Han B."/>
            <person name="Lu T."/>
            <person name="Zhao Q."/>
            <person name="Huang X."/>
            <person name="Zhao Y."/>
        </authorList>
    </citation>
    <scope>NUCLEOTIDE SEQUENCE</scope>
</reference>
<name>A0A811N142_9POAL</name>
<feature type="region of interest" description="Disordered" evidence="1">
    <location>
        <begin position="1"/>
        <end position="48"/>
    </location>
</feature>
<gene>
    <name evidence="2" type="ORF">NCGR_LOCUS12913</name>
</gene>
<evidence type="ECO:0000256" key="1">
    <source>
        <dbReference type="SAM" id="MobiDB-lite"/>
    </source>
</evidence>
<evidence type="ECO:0000313" key="2">
    <source>
        <dbReference type="EMBL" id="CAD6219115.1"/>
    </source>
</evidence>
<dbReference type="Proteomes" id="UP000604825">
    <property type="component" value="Unassembled WGS sequence"/>
</dbReference>
<feature type="compositionally biased region" description="Basic and acidic residues" evidence="1">
    <location>
        <begin position="135"/>
        <end position="150"/>
    </location>
</feature>
<organism evidence="2 3">
    <name type="scientific">Miscanthus lutarioriparius</name>
    <dbReference type="NCBI Taxonomy" id="422564"/>
    <lineage>
        <taxon>Eukaryota</taxon>
        <taxon>Viridiplantae</taxon>
        <taxon>Streptophyta</taxon>
        <taxon>Embryophyta</taxon>
        <taxon>Tracheophyta</taxon>
        <taxon>Spermatophyta</taxon>
        <taxon>Magnoliopsida</taxon>
        <taxon>Liliopsida</taxon>
        <taxon>Poales</taxon>
        <taxon>Poaceae</taxon>
        <taxon>PACMAD clade</taxon>
        <taxon>Panicoideae</taxon>
        <taxon>Andropogonodae</taxon>
        <taxon>Andropogoneae</taxon>
        <taxon>Saccharinae</taxon>
        <taxon>Miscanthus</taxon>
    </lineage>
</organism>
<dbReference type="AlphaFoldDB" id="A0A811N142"/>
<sequence length="171" mass="18478">MDPDPPDCSTTPTPPPPPHSTMPDPPVPPRNPSPPRHTKDSKQTPIQPHMELVRSLEALQLSSCAARSSTHQDEEQVATPYNLLLKVANPQGTAREIPIHAARLELQTAWGDSYKAVSEHLFPVHTPNVPVQVQDGRDGTARLAAHDNPPRRLPQTSEQAPAPASRAPGAP</sequence>
<comment type="caution">
    <text evidence="2">The sequence shown here is derived from an EMBL/GenBank/DDBJ whole genome shotgun (WGS) entry which is preliminary data.</text>
</comment>
<dbReference type="EMBL" id="CAJGYO010000003">
    <property type="protein sequence ID" value="CAD6219115.1"/>
    <property type="molecule type" value="Genomic_DNA"/>
</dbReference>
<keyword evidence="3" id="KW-1185">Reference proteome</keyword>
<feature type="region of interest" description="Disordered" evidence="1">
    <location>
        <begin position="129"/>
        <end position="171"/>
    </location>
</feature>
<accession>A0A811N142</accession>